<organism evidence="1 2">
    <name type="scientific">Blastopirellula marina</name>
    <dbReference type="NCBI Taxonomy" id="124"/>
    <lineage>
        <taxon>Bacteria</taxon>
        <taxon>Pseudomonadati</taxon>
        <taxon>Planctomycetota</taxon>
        <taxon>Planctomycetia</taxon>
        <taxon>Pirellulales</taxon>
        <taxon>Pirellulaceae</taxon>
        <taxon>Blastopirellula</taxon>
    </lineage>
</organism>
<dbReference type="OrthoDB" id="281179at2"/>
<gene>
    <name evidence="1" type="ORF">C5Y98_26945</name>
</gene>
<dbReference type="RefSeq" id="WP_105359240.1">
    <property type="nucleotide sequence ID" value="NZ_PUIB01000027.1"/>
</dbReference>
<accession>A0A2S8F6F0</accession>
<protein>
    <recommendedName>
        <fullName evidence="3">Carboxypeptidase regulatory-like domain-containing protein</fullName>
    </recommendedName>
</protein>
<dbReference type="SUPFAM" id="SSF49464">
    <property type="entry name" value="Carboxypeptidase regulatory domain-like"/>
    <property type="match status" value="1"/>
</dbReference>
<sequence length="153" mass="16310">MNRRGLLAMLLGLACVWGCSDSSPKVPGRSLTVKASGTVTMNGKPVDGATVMFNSEQLNLTAYGKTDTNGYFELTTYESEDGAPVGHYRVVIKKVEQAVTGESQNPALPPMTESSLCLPAKYSQWETSGLKAVVVEGADNAFSFDLLESPEAL</sequence>
<dbReference type="EMBL" id="PUIB01000027">
    <property type="protein sequence ID" value="PQO27737.1"/>
    <property type="molecule type" value="Genomic_DNA"/>
</dbReference>
<dbReference type="AlphaFoldDB" id="A0A2S8F6F0"/>
<evidence type="ECO:0000313" key="1">
    <source>
        <dbReference type="EMBL" id="PQO27737.1"/>
    </source>
</evidence>
<reference evidence="1 2" key="1">
    <citation type="submission" date="2018-02" db="EMBL/GenBank/DDBJ databases">
        <title>Comparative genomes isolates from brazilian mangrove.</title>
        <authorList>
            <person name="Araujo J.E."/>
            <person name="Taketani R.G."/>
            <person name="Silva M.C.P."/>
            <person name="Loureco M.V."/>
            <person name="Andreote F.D."/>
        </authorList>
    </citation>
    <scope>NUCLEOTIDE SEQUENCE [LARGE SCALE GENOMIC DNA]</scope>
    <source>
        <strain evidence="1 2">NAP PRIS-MGV</strain>
    </source>
</reference>
<name>A0A2S8F6F0_9BACT</name>
<evidence type="ECO:0000313" key="2">
    <source>
        <dbReference type="Proteomes" id="UP000239388"/>
    </source>
</evidence>
<dbReference type="PROSITE" id="PS51257">
    <property type="entry name" value="PROKAR_LIPOPROTEIN"/>
    <property type="match status" value="1"/>
</dbReference>
<dbReference type="Proteomes" id="UP000239388">
    <property type="component" value="Unassembled WGS sequence"/>
</dbReference>
<evidence type="ECO:0008006" key="3">
    <source>
        <dbReference type="Google" id="ProtNLM"/>
    </source>
</evidence>
<proteinExistence type="predicted"/>
<dbReference type="InterPro" id="IPR008969">
    <property type="entry name" value="CarboxyPept-like_regulatory"/>
</dbReference>
<comment type="caution">
    <text evidence="1">The sequence shown here is derived from an EMBL/GenBank/DDBJ whole genome shotgun (WGS) entry which is preliminary data.</text>
</comment>